<keyword evidence="2" id="KW-0812">Transmembrane</keyword>
<evidence type="ECO:0000313" key="3">
    <source>
        <dbReference type="EMBL" id="RHW17088.1"/>
    </source>
</evidence>
<dbReference type="OrthoDB" id="7595841at2"/>
<organism evidence="3 4">
    <name type="scientific">Sphingomonas gilva</name>
    <dbReference type="NCBI Taxonomy" id="2305907"/>
    <lineage>
        <taxon>Bacteria</taxon>
        <taxon>Pseudomonadati</taxon>
        <taxon>Pseudomonadota</taxon>
        <taxon>Alphaproteobacteria</taxon>
        <taxon>Sphingomonadales</taxon>
        <taxon>Sphingomonadaceae</taxon>
        <taxon>Sphingomonas</taxon>
    </lineage>
</organism>
<feature type="region of interest" description="Disordered" evidence="1">
    <location>
        <begin position="80"/>
        <end position="108"/>
    </location>
</feature>
<accession>A0A396RL99</accession>
<evidence type="ECO:0000256" key="2">
    <source>
        <dbReference type="SAM" id="Phobius"/>
    </source>
</evidence>
<dbReference type="RefSeq" id="WP_118864669.1">
    <property type="nucleotide sequence ID" value="NZ_QWLV01000006.1"/>
</dbReference>
<reference evidence="3 4" key="1">
    <citation type="submission" date="2018-08" db="EMBL/GenBank/DDBJ databases">
        <title>The multiple taxonomic identification of Sphingomonas gilva.</title>
        <authorList>
            <person name="Zhu D."/>
            <person name="Zheng S."/>
        </authorList>
    </citation>
    <scope>NUCLEOTIDE SEQUENCE [LARGE SCALE GENOMIC DNA]</scope>
    <source>
        <strain evidence="3 4">ZDH117</strain>
    </source>
</reference>
<feature type="transmembrane region" description="Helical" evidence="2">
    <location>
        <begin position="7"/>
        <end position="27"/>
    </location>
</feature>
<name>A0A396RL99_9SPHN</name>
<evidence type="ECO:0000313" key="4">
    <source>
        <dbReference type="Proteomes" id="UP000266693"/>
    </source>
</evidence>
<sequence>MQVLRTLFWVLLAVVAVVFAVNNWTVVPVRLWAGLTAEIMLPALLAIVFLAGWLPTWLLLRASRWRMKSRLTASERQLAELRGPSAEPTPLPAPAPSGVPTAVPPGVA</sequence>
<gene>
    <name evidence="3" type="ORF">D1610_12635</name>
</gene>
<keyword evidence="2" id="KW-1133">Transmembrane helix</keyword>
<dbReference type="EMBL" id="QWLV01000006">
    <property type="protein sequence ID" value="RHW17088.1"/>
    <property type="molecule type" value="Genomic_DNA"/>
</dbReference>
<comment type="caution">
    <text evidence="3">The sequence shown here is derived from an EMBL/GenBank/DDBJ whole genome shotgun (WGS) entry which is preliminary data.</text>
</comment>
<evidence type="ECO:0000256" key="1">
    <source>
        <dbReference type="SAM" id="MobiDB-lite"/>
    </source>
</evidence>
<keyword evidence="2" id="KW-0472">Membrane</keyword>
<dbReference type="Proteomes" id="UP000266693">
    <property type="component" value="Unassembled WGS sequence"/>
</dbReference>
<proteinExistence type="predicted"/>
<keyword evidence="4" id="KW-1185">Reference proteome</keyword>
<feature type="transmembrane region" description="Helical" evidence="2">
    <location>
        <begin position="39"/>
        <end position="60"/>
    </location>
</feature>
<dbReference type="AlphaFoldDB" id="A0A396RL99"/>
<feature type="compositionally biased region" description="Pro residues" evidence="1">
    <location>
        <begin position="87"/>
        <end position="97"/>
    </location>
</feature>
<protein>
    <submittedName>
        <fullName evidence="3">LapA family protein</fullName>
    </submittedName>
</protein>